<feature type="transmembrane region" description="Helical" evidence="1">
    <location>
        <begin position="151"/>
        <end position="176"/>
    </location>
</feature>
<dbReference type="Pfam" id="PF03613">
    <property type="entry name" value="EIID-AGA"/>
    <property type="match status" value="1"/>
</dbReference>
<evidence type="ECO:0000256" key="1">
    <source>
        <dbReference type="SAM" id="Phobius"/>
    </source>
</evidence>
<keyword evidence="1" id="KW-0472">Membrane</keyword>
<keyword evidence="1" id="KW-0812">Transmembrane</keyword>
<dbReference type="RefSeq" id="WP_232034757.1">
    <property type="nucleotide sequence ID" value="NZ_AP017378.1"/>
</dbReference>
<reference evidence="2 3" key="1">
    <citation type="journal article" date="2018" name="Sci. Adv.">
        <title>Multi-heme cytochromes provide a pathway for survival in energy-limited environments.</title>
        <authorList>
            <person name="Deng X."/>
            <person name="Dohmae N."/>
            <person name="Nealson K.H."/>
            <person name="Hashimoto K."/>
            <person name="Okamoto A."/>
        </authorList>
    </citation>
    <scope>NUCLEOTIDE SEQUENCE [LARGE SCALE GENOMIC DNA]</scope>
    <source>
        <strain evidence="2 3">IS5</strain>
    </source>
</reference>
<keyword evidence="3" id="KW-1185">Reference proteome</keyword>
<feature type="transmembrane region" description="Helical" evidence="1">
    <location>
        <begin position="220"/>
        <end position="239"/>
    </location>
</feature>
<feature type="transmembrane region" description="Helical" evidence="1">
    <location>
        <begin position="20"/>
        <end position="40"/>
    </location>
</feature>
<dbReference type="GO" id="GO:0016020">
    <property type="term" value="C:membrane"/>
    <property type="evidence" value="ECO:0007669"/>
    <property type="project" value="InterPro"/>
</dbReference>
<dbReference type="KEGG" id="dfl:DFE_2132"/>
<dbReference type="AlphaFoldDB" id="A0A2Z6B080"/>
<feature type="transmembrane region" description="Helical" evidence="1">
    <location>
        <begin position="197"/>
        <end position="214"/>
    </location>
</feature>
<gene>
    <name evidence="2" type="ORF">DFE_2132</name>
</gene>
<evidence type="ECO:0000313" key="2">
    <source>
        <dbReference type="EMBL" id="BBD08858.1"/>
    </source>
</evidence>
<organism evidence="2 3">
    <name type="scientific">Desulfovibrio ferrophilus</name>
    <dbReference type="NCBI Taxonomy" id="241368"/>
    <lineage>
        <taxon>Bacteria</taxon>
        <taxon>Pseudomonadati</taxon>
        <taxon>Thermodesulfobacteriota</taxon>
        <taxon>Desulfovibrionia</taxon>
        <taxon>Desulfovibrionales</taxon>
        <taxon>Desulfovibrionaceae</taxon>
        <taxon>Desulfovibrio</taxon>
    </lineage>
</organism>
<protein>
    <submittedName>
        <fullName evidence="2">PTS system mannose/fructose/sorbose family IID component</fullName>
    </submittedName>
</protein>
<dbReference type="Proteomes" id="UP000269883">
    <property type="component" value="Chromosome"/>
</dbReference>
<feature type="transmembrane region" description="Helical" evidence="1">
    <location>
        <begin position="246"/>
        <end position="266"/>
    </location>
</feature>
<evidence type="ECO:0000313" key="3">
    <source>
        <dbReference type="Proteomes" id="UP000269883"/>
    </source>
</evidence>
<feature type="transmembrane region" description="Helical" evidence="1">
    <location>
        <begin position="118"/>
        <end position="139"/>
    </location>
</feature>
<dbReference type="EMBL" id="AP017378">
    <property type="protein sequence ID" value="BBD08858.1"/>
    <property type="molecule type" value="Genomic_DNA"/>
</dbReference>
<dbReference type="PROSITE" id="PS51108">
    <property type="entry name" value="PTS_EIID"/>
    <property type="match status" value="1"/>
</dbReference>
<name>A0A2Z6B080_9BACT</name>
<accession>A0A2Z6B080</accession>
<dbReference type="GO" id="GO:0009401">
    <property type="term" value="P:phosphoenolpyruvate-dependent sugar phosphotransferase system"/>
    <property type="evidence" value="ECO:0007669"/>
    <property type="project" value="InterPro"/>
</dbReference>
<dbReference type="InterPro" id="IPR004704">
    <property type="entry name" value="PTS_IID_man"/>
</dbReference>
<proteinExistence type="predicted"/>
<sequence length="269" mass="29875">MSAESGPHAWKRHPTASTVFPTARILFMCLMRTWLVGAGISTRGMQNLGLAYAMDPGLMAIYGGGERLRQARQRYAQHYNTHPFWTPLLVGVFLGMEKKISKGILTVDLYESVRGTTIYTLSAIGDSFFGGSVLVLWSLTTACLFLSGHGFAAIVLGVTCFAALVLFKCWTFWFGFREGLNILHRLGRWNLINWGQRFKLLNAGLLVAVWVLAWPGPIVWYEWIPAVILFGSAAALILSTGLSREILMAGALAVYLGLPWLKQLVWSLF</sequence>
<keyword evidence="1" id="KW-1133">Transmembrane helix</keyword>